<sequence>MPKKNEEDPKGKPKRNSSAYPKKKSSGGPPKRKSGSSPQGRSNERPAGRSGENSKKRPDHSKGDGSERPERKSSEYPKKRPDHSKGDAGERPERKSGDYPKKRPDYPKGDSNERPERKSGDYPKKRDYPKGDSSERPERPERKSGDYSKKRPDYPKGDSNERPERPERKSGDYPKKRPDYPKGDSSERPKRKSNDFSKGNAFDRPERDSSESPKRRSNERPKAKPKDRARVQSSMPHQGKPKVKPKEKDKDKDIPKFHPRNQHQERYDFKALVESCPELAPFVKMNMHNDESISFTNLEAVKMLNKALLKQYYGVENWDIPATYQVPATPVRADYIHHIAELLGAANDKNIPTGQQIKCLDIGVGASCVYPIIGRKEYEWSFVGSDIDPIAIESANKIIAANPFLQEGVECRLQANPKDIFQGIIQEGELFDLTICNPPFHVFEKVGEGKSKRKLSTLKVKKAVQASIKLGIENGELSCEGGEEAFIKEMIRESKQFAKSCYWFSTLVVKQSHLKSAYKTLEGMAATEIKIIPMGQGNKSSRVIAWSFLTKEEQKVWRDSRWNQQG</sequence>
<comment type="catalytic activity">
    <reaction evidence="6">
        <text>adenosine(1618) in 23S rRNA + S-adenosyl-L-methionine = N(6)-methyladenosine(1618) in 23S rRNA + S-adenosyl-L-homocysteine + H(+)</text>
        <dbReference type="Rhea" id="RHEA:16497"/>
        <dbReference type="Rhea" id="RHEA-COMP:10229"/>
        <dbReference type="Rhea" id="RHEA-COMP:10231"/>
        <dbReference type="ChEBI" id="CHEBI:15378"/>
        <dbReference type="ChEBI" id="CHEBI:57856"/>
        <dbReference type="ChEBI" id="CHEBI:59789"/>
        <dbReference type="ChEBI" id="CHEBI:74411"/>
        <dbReference type="ChEBI" id="CHEBI:74449"/>
        <dbReference type="EC" id="2.1.1.181"/>
    </reaction>
</comment>
<evidence type="ECO:0000256" key="2">
    <source>
        <dbReference type="ARBA" id="ARBA00022552"/>
    </source>
</evidence>
<keyword evidence="9" id="KW-1185">Reference proteome</keyword>
<comment type="similarity">
    <text evidence="6">Belongs to the methyltransferase superfamily. METTL16/RlmF family.</text>
</comment>
<dbReference type="Gene3D" id="3.40.50.150">
    <property type="entry name" value="Vaccinia Virus protein VP39"/>
    <property type="match status" value="1"/>
</dbReference>
<evidence type="ECO:0000256" key="4">
    <source>
        <dbReference type="ARBA" id="ARBA00022679"/>
    </source>
</evidence>
<feature type="compositionally biased region" description="Basic and acidic residues" evidence="7">
    <location>
        <begin position="1"/>
        <end position="11"/>
    </location>
</feature>
<evidence type="ECO:0000256" key="5">
    <source>
        <dbReference type="ARBA" id="ARBA00022691"/>
    </source>
</evidence>
<keyword evidence="2 6" id="KW-0698">rRNA processing</keyword>
<dbReference type="InterPro" id="IPR010286">
    <property type="entry name" value="METTL16/RlmF"/>
</dbReference>
<proteinExistence type="inferred from homology"/>
<reference key="2">
    <citation type="submission" date="2011-04" db="EMBL/GenBank/DDBJ databases">
        <title>Complete sequence of chromosome of Haliscomenobacter hydrossis DSM 1100.</title>
        <authorList>
            <consortium name="US DOE Joint Genome Institute (JGI-PGF)"/>
            <person name="Lucas S."/>
            <person name="Han J."/>
            <person name="Lapidus A."/>
            <person name="Bruce D."/>
            <person name="Goodwin L."/>
            <person name="Pitluck S."/>
            <person name="Peters L."/>
            <person name="Kyrpides N."/>
            <person name="Mavromatis K."/>
            <person name="Ivanova N."/>
            <person name="Ovchinnikova G."/>
            <person name="Pagani I."/>
            <person name="Daligault H."/>
            <person name="Detter J.C."/>
            <person name="Han C."/>
            <person name="Land M."/>
            <person name="Hauser L."/>
            <person name="Markowitz V."/>
            <person name="Cheng J.-F."/>
            <person name="Hugenholtz P."/>
            <person name="Woyke T."/>
            <person name="Wu D."/>
            <person name="Verbarg S."/>
            <person name="Frueling A."/>
            <person name="Brambilla E."/>
            <person name="Klenk H.-P."/>
            <person name="Eisen J.A."/>
        </authorList>
    </citation>
    <scope>NUCLEOTIDE SEQUENCE</scope>
    <source>
        <strain>DSM 1100</strain>
    </source>
</reference>
<gene>
    <name evidence="6" type="primary">rlmF</name>
    <name evidence="8" type="ordered locus">Halhy_0876</name>
</gene>
<dbReference type="GO" id="GO:0005737">
    <property type="term" value="C:cytoplasm"/>
    <property type="evidence" value="ECO:0007669"/>
    <property type="project" value="UniProtKB-SubCell"/>
</dbReference>
<dbReference type="EC" id="2.1.1.181" evidence="6"/>
<dbReference type="Proteomes" id="UP000008461">
    <property type="component" value="Chromosome"/>
</dbReference>
<evidence type="ECO:0000313" key="9">
    <source>
        <dbReference type="Proteomes" id="UP000008461"/>
    </source>
</evidence>
<dbReference type="HAMAP" id="MF_01848">
    <property type="entry name" value="23SrRNA_methyltr_F"/>
    <property type="match status" value="1"/>
</dbReference>
<feature type="compositionally biased region" description="Basic residues" evidence="7">
    <location>
        <begin position="21"/>
        <end position="34"/>
    </location>
</feature>
<accession>F4L559</accession>
<dbReference type="STRING" id="760192.Halhy_0876"/>
<dbReference type="RefSeq" id="WP_013763340.1">
    <property type="nucleotide sequence ID" value="NC_015510.1"/>
</dbReference>
<dbReference type="InterPro" id="IPR016909">
    <property type="entry name" value="rRNA_lsu_MeTfrase_F"/>
</dbReference>
<dbReference type="AlphaFoldDB" id="F4L559"/>
<dbReference type="HOGENOM" id="CLU_481265_0_0_10"/>
<feature type="region of interest" description="Disordered" evidence="7">
    <location>
        <begin position="1"/>
        <end position="264"/>
    </location>
</feature>
<keyword evidence="5 6" id="KW-0949">S-adenosyl-L-methionine</keyword>
<dbReference type="NCBIfam" id="NF008725">
    <property type="entry name" value="PRK11727.1"/>
    <property type="match status" value="1"/>
</dbReference>
<keyword evidence="3 6" id="KW-0489">Methyltransferase</keyword>
<name>F4L559_HALH1</name>
<dbReference type="Pfam" id="PF05971">
    <property type="entry name" value="Methyltransf_10"/>
    <property type="match status" value="1"/>
</dbReference>
<comment type="function">
    <text evidence="6">Specifically methylates the adenine in position 1618 of 23S rRNA.</text>
</comment>
<dbReference type="EMBL" id="CP002691">
    <property type="protein sequence ID" value="AEE48780.1"/>
    <property type="molecule type" value="Genomic_DNA"/>
</dbReference>
<dbReference type="GO" id="GO:0070475">
    <property type="term" value="P:rRNA base methylation"/>
    <property type="evidence" value="ECO:0007669"/>
    <property type="project" value="TreeGrafter"/>
</dbReference>
<dbReference type="InterPro" id="IPR029063">
    <property type="entry name" value="SAM-dependent_MTases_sf"/>
</dbReference>
<feature type="compositionally biased region" description="Basic and acidic residues" evidence="7">
    <location>
        <begin position="244"/>
        <end position="264"/>
    </location>
</feature>
<evidence type="ECO:0000313" key="8">
    <source>
        <dbReference type="EMBL" id="AEE48780.1"/>
    </source>
</evidence>
<dbReference type="PANTHER" id="PTHR13393">
    <property type="entry name" value="SAM-DEPENDENT METHYLTRANSFERASE"/>
    <property type="match status" value="1"/>
</dbReference>
<dbReference type="GO" id="GO:0052907">
    <property type="term" value="F:23S rRNA (adenine(1618)-N(6))-methyltransferase activity"/>
    <property type="evidence" value="ECO:0007669"/>
    <property type="project" value="UniProtKB-EC"/>
</dbReference>
<feature type="compositionally biased region" description="Basic and acidic residues" evidence="7">
    <location>
        <begin position="42"/>
        <end position="230"/>
    </location>
</feature>
<keyword evidence="1 6" id="KW-0963">Cytoplasm</keyword>
<dbReference type="eggNOG" id="COG3129">
    <property type="taxonomic scope" value="Bacteria"/>
</dbReference>
<protein>
    <recommendedName>
        <fullName evidence="6">Ribosomal RNA large subunit methyltransferase F</fullName>
        <ecNumber evidence="6">2.1.1.181</ecNumber>
    </recommendedName>
    <alternativeName>
        <fullName evidence="6">23S rRNA mA1618 methyltransferase</fullName>
    </alternativeName>
    <alternativeName>
        <fullName evidence="6">rRNA adenine N-6-methyltransferase</fullName>
    </alternativeName>
</protein>
<evidence type="ECO:0000256" key="1">
    <source>
        <dbReference type="ARBA" id="ARBA00022490"/>
    </source>
</evidence>
<evidence type="ECO:0000256" key="7">
    <source>
        <dbReference type="SAM" id="MobiDB-lite"/>
    </source>
</evidence>
<evidence type="ECO:0000256" key="6">
    <source>
        <dbReference type="HAMAP-Rule" id="MF_01848"/>
    </source>
</evidence>
<reference evidence="8 9" key="1">
    <citation type="journal article" date="2011" name="Stand. Genomic Sci.">
        <title>Complete genome sequence of Haliscomenobacter hydrossis type strain (O).</title>
        <authorList>
            <consortium name="US DOE Joint Genome Institute (JGI-PGF)"/>
            <person name="Daligault H."/>
            <person name="Lapidus A."/>
            <person name="Zeytun A."/>
            <person name="Nolan M."/>
            <person name="Lucas S."/>
            <person name="Del Rio T.G."/>
            <person name="Tice H."/>
            <person name="Cheng J.F."/>
            <person name="Tapia R."/>
            <person name="Han C."/>
            <person name="Goodwin L."/>
            <person name="Pitluck S."/>
            <person name="Liolios K."/>
            <person name="Pagani I."/>
            <person name="Ivanova N."/>
            <person name="Huntemann M."/>
            <person name="Mavromatis K."/>
            <person name="Mikhailova N."/>
            <person name="Pati A."/>
            <person name="Chen A."/>
            <person name="Palaniappan K."/>
            <person name="Land M."/>
            <person name="Hauser L."/>
            <person name="Brambilla E.M."/>
            <person name="Rohde M."/>
            <person name="Verbarg S."/>
            <person name="Goker M."/>
            <person name="Bristow J."/>
            <person name="Eisen J.A."/>
            <person name="Markowitz V."/>
            <person name="Hugenholtz P."/>
            <person name="Kyrpides N.C."/>
            <person name="Klenk H.P."/>
            <person name="Woyke T."/>
        </authorList>
    </citation>
    <scope>NUCLEOTIDE SEQUENCE [LARGE SCALE GENOMIC DNA]</scope>
    <source>
        <strain evidence="9">ATCC 27775 / DSM 1100 / LMG 10767 / O</strain>
    </source>
</reference>
<comment type="subcellular location">
    <subcellularLocation>
        <location evidence="6">Cytoplasm</location>
    </subcellularLocation>
</comment>
<organism evidence="8 9">
    <name type="scientific">Haliscomenobacter hydrossis (strain ATCC 27775 / DSM 1100 / LMG 10767 / O)</name>
    <dbReference type="NCBI Taxonomy" id="760192"/>
    <lineage>
        <taxon>Bacteria</taxon>
        <taxon>Pseudomonadati</taxon>
        <taxon>Bacteroidota</taxon>
        <taxon>Saprospiria</taxon>
        <taxon>Saprospirales</taxon>
        <taxon>Haliscomenobacteraceae</taxon>
        <taxon>Haliscomenobacter</taxon>
    </lineage>
</organism>
<keyword evidence="4 6" id="KW-0808">Transferase</keyword>
<dbReference type="KEGG" id="hhy:Halhy_0876"/>
<dbReference type="SUPFAM" id="SSF53335">
    <property type="entry name" value="S-adenosyl-L-methionine-dependent methyltransferases"/>
    <property type="match status" value="1"/>
</dbReference>
<dbReference type="PANTHER" id="PTHR13393:SF0">
    <property type="entry name" value="RNA N6-ADENOSINE-METHYLTRANSFERASE METTL16"/>
    <property type="match status" value="1"/>
</dbReference>
<dbReference type="CDD" id="cd02440">
    <property type="entry name" value="AdoMet_MTases"/>
    <property type="match status" value="1"/>
</dbReference>
<evidence type="ECO:0000256" key="3">
    <source>
        <dbReference type="ARBA" id="ARBA00022603"/>
    </source>
</evidence>